<reference evidence="12 13" key="1">
    <citation type="submission" date="2013-05" db="EMBL/GenBank/DDBJ databases">
        <title>Drechslerella stenobrocha genome reveals carnivorous origination and mechanical trapping mechanism of predatory fungi.</title>
        <authorList>
            <person name="Liu X."/>
            <person name="Zhang W."/>
            <person name="Liu K."/>
        </authorList>
    </citation>
    <scope>NUCLEOTIDE SEQUENCE [LARGE SCALE GENOMIC DNA]</scope>
    <source>
        <strain evidence="12 13">248</strain>
    </source>
</reference>
<dbReference type="CDD" id="cd03232">
    <property type="entry name" value="ABCG_PDR_domain2"/>
    <property type="match status" value="1"/>
</dbReference>
<dbReference type="SUPFAM" id="SSF52540">
    <property type="entry name" value="P-loop containing nucleoside triphosphate hydrolases"/>
    <property type="match status" value="2"/>
</dbReference>
<dbReference type="InterPro" id="IPR013525">
    <property type="entry name" value="ABC2_TM"/>
</dbReference>
<dbReference type="InterPro" id="IPR034003">
    <property type="entry name" value="ABCG_PDR_2"/>
</dbReference>
<keyword evidence="4 10" id="KW-0812">Transmembrane</keyword>
<protein>
    <recommendedName>
        <fullName evidence="11">ABC transporter domain-containing protein</fullName>
    </recommendedName>
</protein>
<keyword evidence="7 10" id="KW-1133">Transmembrane helix</keyword>
<evidence type="ECO:0000256" key="1">
    <source>
        <dbReference type="ARBA" id="ARBA00004141"/>
    </source>
</evidence>
<dbReference type="Pfam" id="PF01061">
    <property type="entry name" value="ABC2_membrane"/>
    <property type="match status" value="2"/>
</dbReference>
<evidence type="ECO:0000256" key="5">
    <source>
        <dbReference type="ARBA" id="ARBA00022741"/>
    </source>
</evidence>
<feature type="transmembrane region" description="Helical" evidence="10">
    <location>
        <begin position="570"/>
        <end position="591"/>
    </location>
</feature>
<dbReference type="GO" id="GO:0016887">
    <property type="term" value="F:ATP hydrolysis activity"/>
    <property type="evidence" value="ECO:0007669"/>
    <property type="project" value="InterPro"/>
</dbReference>
<dbReference type="InterPro" id="IPR029481">
    <property type="entry name" value="ABC_trans_N"/>
</dbReference>
<evidence type="ECO:0000256" key="9">
    <source>
        <dbReference type="SAM" id="MobiDB-lite"/>
    </source>
</evidence>
<proteinExistence type="inferred from homology"/>
<dbReference type="Proteomes" id="UP000024837">
    <property type="component" value="Unassembled WGS sequence"/>
</dbReference>
<feature type="transmembrane region" description="Helical" evidence="10">
    <location>
        <begin position="1280"/>
        <end position="1311"/>
    </location>
</feature>
<feature type="transmembrane region" description="Helical" evidence="10">
    <location>
        <begin position="1241"/>
        <end position="1259"/>
    </location>
</feature>
<dbReference type="CDD" id="cd03233">
    <property type="entry name" value="ABCG_PDR_domain1"/>
    <property type="match status" value="1"/>
</dbReference>
<dbReference type="FunFam" id="3.40.50.300:FF:000054">
    <property type="entry name" value="ABC multidrug transporter atrF"/>
    <property type="match status" value="1"/>
</dbReference>
<dbReference type="InterPro" id="IPR003439">
    <property type="entry name" value="ABC_transporter-like_ATP-bd"/>
</dbReference>
<feature type="transmembrane region" description="Helical" evidence="10">
    <location>
        <begin position="1323"/>
        <end position="1343"/>
    </location>
</feature>
<feature type="transmembrane region" description="Helical" evidence="10">
    <location>
        <begin position="782"/>
        <end position="802"/>
    </location>
</feature>
<dbReference type="PROSITE" id="PS50893">
    <property type="entry name" value="ABC_TRANSPORTER_2"/>
    <property type="match status" value="2"/>
</dbReference>
<evidence type="ECO:0000256" key="6">
    <source>
        <dbReference type="ARBA" id="ARBA00022840"/>
    </source>
</evidence>
<evidence type="ECO:0000259" key="11">
    <source>
        <dbReference type="PROSITE" id="PS50893"/>
    </source>
</evidence>
<dbReference type="Pfam" id="PF00005">
    <property type="entry name" value="ABC_tran"/>
    <property type="match status" value="2"/>
</dbReference>
<evidence type="ECO:0000256" key="8">
    <source>
        <dbReference type="ARBA" id="ARBA00023136"/>
    </source>
</evidence>
<dbReference type="InterPro" id="IPR017871">
    <property type="entry name" value="ABC_transporter-like_CS"/>
</dbReference>
<dbReference type="OrthoDB" id="245989at2759"/>
<dbReference type="Pfam" id="PF06422">
    <property type="entry name" value="PDR_CDR"/>
    <property type="match status" value="1"/>
</dbReference>
<evidence type="ECO:0000256" key="10">
    <source>
        <dbReference type="SAM" id="Phobius"/>
    </source>
</evidence>
<dbReference type="SMART" id="SM00382">
    <property type="entry name" value="AAA"/>
    <property type="match status" value="2"/>
</dbReference>
<sequence length="1551" mass="172422">MSAPLSTPQLEASIPGGWKPTPLTTPAVEKDPITAQGTPLASNQSTSSNPLFEPPKNGEPSQPLDPHVSDSDSGSEIGDKVTPLNKIPTYQSVSGRAYTEDELLKSLSRRVTSQGEGPQDGEGSAELERLISTMFGTARQEASEEEQTRHKGVVFKHLSVIGEGLGAAVQPTVASLFYGPYLAIRDRLNGAGKTPKRTLIDDFTGIIKPKEMLLVLGRPGSGCSTFLKVLANQRKAYIAVNGEVIYGGTSAEDMAKNYRGEILYNPEDDLHYASITVKHTLEFAIRTRTPPKSSRKEGETRKEYVANFLRMISKVLWIEHTLGTRVGNALIRGVSGGEKKRVSIGEAIVTKASVQAWDNSSKGLDASSALEYVSSVRALTNMTGASTAVALYQAGQSLYDLFDKVILIDEGKCCYYGSTENARAYFTELGFDCPDRWTTSDFLTSVTDINGRRIRKGWEDKVPRTADEFQQAYLASDEKKRIDAEIIGFETTLEEQTRMREERMSKDTSRRNFTVSFPEQVRACTVRQFRVLLGDPLSLFGKWGGIVAQALIVGSLFFDLPADASGAFPRGGVLFFVILFNTLLALAELPTSFSARPIMLKHRSFSFYRPSAFTIAQVMVDIPSVFAQVVLFNLIVYWMAGLRKTASHFFINLFATYINTLSMYSFFRMIGAWNKNLDNSTRVVGVAVQAVIVYTGYLIPPGAQHPWLHWITYINPLSYGFEALMANEFTGLDLACSPPYLVPAYGQPPFQSCALAGSEPGDPIVQGARYISVAFEYTRSHLWRNIGIGIGFWLFFIAVTMVGMELQTPNKGGATTTIFKRGGAPKAIRDAMAKGKASSDEELADSPAGKKEFQTEAHTDNGAEGIAKNDAIFTWQNVTYTIPLKEGGTRNLLQDVSGIVRPGKLTALMGASGAGKTTLLNALAQRLTFGTVHGTFLVDGKPLPKSFQRATGFAEQEDIHEPTQTVREAMQFSALLRQPKEVPEKEKYEYVERIIVLLEMEDIANAVVGEIGVGLNAEQKKRLTIGVELASKPELLIFLDEPTSGLDSGAAFNIVRFLRKLADAGQAVLCTIHQPSAVLFEEFDELILLKPGGRVVYHGELGKDSRKMIDYFERNGAKKCKRRQNPAEYMLEAIGAGNPNYRGKDFGDVWATSPEHEARMREIEAAVSERGGIAAKHATDDREYAMPISTQLRAMLVRTFRAYWRDTDYVMGKVILHIVTAFFNSLTFWKLKNSLIDMQSRLFSIFLTLTIAPPLINQLQPKFIKMRDVYQSRESKAKIYSWFTFVFCAIVVEIPYAMVAGTIYMMCWYWIIGYNRSSSVVAYVWFLLMIFEVYFISFGQAIASFSPNEILAALLVPFFFLFVVSFAGIVVPYASIPYFWRSWMYHLSPFRYLLEGFLGVLTHEVPVVCTSDEFANYQAPSGQTCQEYTQEFINQVGGYVETLPDGSCNFCQFSVGDEFAVSFNVFYHHRWRDVYVSLSFCAFNILIVFLCSWLYLQGTRQIRNAFSKKTKSPPPPPPPPPPPIAVSNGERKQSAEGIVDSPRQQTEKEEV</sequence>
<dbReference type="Pfam" id="PF14510">
    <property type="entry name" value="ABC_trans_N"/>
    <property type="match status" value="1"/>
</dbReference>
<dbReference type="InterPro" id="IPR034001">
    <property type="entry name" value="ABCG_PDR_1"/>
</dbReference>
<feature type="transmembrane region" description="Helical" evidence="10">
    <location>
        <begin position="679"/>
        <end position="699"/>
    </location>
</feature>
<dbReference type="Pfam" id="PF19055">
    <property type="entry name" value="ABC2_membrane_7"/>
    <property type="match status" value="1"/>
</dbReference>
<dbReference type="EMBL" id="KI966414">
    <property type="protein sequence ID" value="EWC46884.1"/>
    <property type="molecule type" value="Genomic_DNA"/>
</dbReference>
<feature type="domain" description="ABC transporter" evidence="11">
    <location>
        <begin position="873"/>
        <end position="1117"/>
    </location>
</feature>
<dbReference type="Gene3D" id="3.40.50.300">
    <property type="entry name" value="P-loop containing nucleotide triphosphate hydrolases"/>
    <property type="match status" value="2"/>
</dbReference>
<feature type="region of interest" description="Disordered" evidence="9">
    <location>
        <begin position="1506"/>
        <end position="1551"/>
    </location>
</feature>
<feature type="transmembrane region" description="Helical" evidence="10">
    <location>
        <begin position="612"/>
        <end position="640"/>
    </location>
</feature>
<dbReference type="InterPro" id="IPR010929">
    <property type="entry name" value="PDR_CDR_ABC"/>
</dbReference>
<evidence type="ECO:0000256" key="4">
    <source>
        <dbReference type="ARBA" id="ARBA00022692"/>
    </source>
</evidence>
<dbReference type="HOGENOM" id="CLU_000604_35_0_1"/>
<dbReference type="InterPro" id="IPR003593">
    <property type="entry name" value="AAA+_ATPase"/>
</dbReference>
<dbReference type="FunFam" id="3.40.50.300:FF:002416">
    <property type="entry name" value="ABC multidrug transporter (Eurofung)"/>
    <property type="match status" value="1"/>
</dbReference>
<gene>
    <name evidence="12" type="ORF">DRE_03896</name>
</gene>
<feature type="compositionally biased region" description="Basic and acidic residues" evidence="9">
    <location>
        <begin position="848"/>
        <end position="861"/>
    </location>
</feature>
<feature type="region of interest" description="Disordered" evidence="9">
    <location>
        <begin position="1"/>
        <end position="88"/>
    </location>
</feature>
<dbReference type="GO" id="GO:0005524">
    <property type="term" value="F:ATP binding"/>
    <property type="evidence" value="ECO:0007669"/>
    <property type="project" value="UniProtKB-KW"/>
</dbReference>
<evidence type="ECO:0000256" key="2">
    <source>
        <dbReference type="ARBA" id="ARBA00006012"/>
    </source>
</evidence>
<dbReference type="PROSITE" id="PS00211">
    <property type="entry name" value="ABC_TRANSPORTER_1"/>
    <property type="match status" value="1"/>
</dbReference>
<feature type="compositionally biased region" description="Pro residues" evidence="9">
    <location>
        <begin position="1512"/>
        <end position="1524"/>
    </location>
</feature>
<feature type="transmembrane region" description="Helical" evidence="10">
    <location>
        <begin position="1210"/>
        <end position="1229"/>
    </location>
</feature>
<name>W7HTV4_9PEZI</name>
<comment type="similarity">
    <text evidence="2">Belongs to the ABC transporter superfamily. ABCG family. PDR (TC 3.A.1.205) subfamily.</text>
</comment>
<keyword evidence="3" id="KW-0813">Transport</keyword>
<dbReference type="InterPro" id="IPR043926">
    <property type="entry name" value="ABCG_dom"/>
</dbReference>
<feature type="transmembrane region" description="Helical" evidence="10">
    <location>
        <begin position="1474"/>
        <end position="1496"/>
    </location>
</feature>
<accession>W7HTV4</accession>
<keyword evidence="13" id="KW-1185">Reference proteome</keyword>
<evidence type="ECO:0000313" key="13">
    <source>
        <dbReference type="Proteomes" id="UP000024837"/>
    </source>
</evidence>
<feature type="transmembrane region" description="Helical" evidence="10">
    <location>
        <begin position="537"/>
        <end position="558"/>
    </location>
</feature>
<feature type="transmembrane region" description="Helical" evidence="10">
    <location>
        <begin position="1350"/>
        <end position="1374"/>
    </location>
</feature>
<dbReference type="GO" id="GO:0016020">
    <property type="term" value="C:membrane"/>
    <property type="evidence" value="ECO:0007669"/>
    <property type="project" value="UniProtKB-SubCell"/>
</dbReference>
<feature type="domain" description="ABC transporter" evidence="11">
    <location>
        <begin position="182"/>
        <end position="435"/>
    </location>
</feature>
<feature type="region of interest" description="Disordered" evidence="9">
    <location>
        <begin position="835"/>
        <end position="861"/>
    </location>
</feature>
<dbReference type="PANTHER" id="PTHR19241">
    <property type="entry name" value="ATP-BINDING CASSETTE TRANSPORTER"/>
    <property type="match status" value="1"/>
</dbReference>
<evidence type="ECO:0000313" key="12">
    <source>
        <dbReference type="EMBL" id="EWC46884.1"/>
    </source>
</evidence>
<evidence type="ECO:0000256" key="7">
    <source>
        <dbReference type="ARBA" id="ARBA00022989"/>
    </source>
</evidence>
<dbReference type="GO" id="GO:0140359">
    <property type="term" value="F:ABC-type transporter activity"/>
    <property type="evidence" value="ECO:0007669"/>
    <property type="project" value="InterPro"/>
</dbReference>
<feature type="compositionally biased region" description="Polar residues" evidence="9">
    <location>
        <begin position="35"/>
        <end position="50"/>
    </location>
</feature>
<keyword evidence="5" id="KW-0547">Nucleotide-binding</keyword>
<organism evidence="12 13">
    <name type="scientific">Drechslerella stenobrocha 248</name>
    <dbReference type="NCBI Taxonomy" id="1043628"/>
    <lineage>
        <taxon>Eukaryota</taxon>
        <taxon>Fungi</taxon>
        <taxon>Dikarya</taxon>
        <taxon>Ascomycota</taxon>
        <taxon>Pezizomycotina</taxon>
        <taxon>Orbiliomycetes</taxon>
        <taxon>Orbiliales</taxon>
        <taxon>Orbiliaceae</taxon>
        <taxon>Drechslerella</taxon>
    </lineage>
</organism>
<feature type="compositionally biased region" description="Polar residues" evidence="9">
    <location>
        <begin position="1"/>
        <end position="10"/>
    </location>
</feature>
<feature type="transmembrane region" description="Helical" evidence="10">
    <location>
        <begin position="646"/>
        <end position="667"/>
    </location>
</feature>
<comment type="subcellular location">
    <subcellularLocation>
        <location evidence="1">Membrane</location>
        <topology evidence="1">Multi-pass membrane protein</topology>
    </subcellularLocation>
</comment>
<evidence type="ECO:0000256" key="3">
    <source>
        <dbReference type="ARBA" id="ARBA00022448"/>
    </source>
</evidence>
<dbReference type="InterPro" id="IPR027417">
    <property type="entry name" value="P-loop_NTPase"/>
</dbReference>
<keyword evidence="8 10" id="KW-0472">Membrane</keyword>
<keyword evidence="6" id="KW-0067">ATP-binding</keyword>